<gene>
    <name evidence="2" type="ORF">ADA01nite_26640</name>
</gene>
<comment type="caution">
    <text evidence="2">The sequence shown here is derived from an EMBL/GenBank/DDBJ whole genome shotgun (WGS) entry which is preliminary data.</text>
</comment>
<evidence type="ECO:0000313" key="2">
    <source>
        <dbReference type="EMBL" id="GEN35204.1"/>
    </source>
</evidence>
<organism evidence="2 3">
    <name type="scientific">Aneurinibacillus danicus</name>
    <dbReference type="NCBI Taxonomy" id="267746"/>
    <lineage>
        <taxon>Bacteria</taxon>
        <taxon>Bacillati</taxon>
        <taxon>Bacillota</taxon>
        <taxon>Bacilli</taxon>
        <taxon>Bacillales</taxon>
        <taxon>Paenibacillaceae</taxon>
        <taxon>Aneurinibacillus group</taxon>
        <taxon>Aneurinibacillus</taxon>
    </lineage>
</organism>
<evidence type="ECO:0000259" key="1">
    <source>
        <dbReference type="Pfam" id="PF13439"/>
    </source>
</evidence>
<dbReference type="PANTHER" id="PTHR12526:SF630">
    <property type="entry name" value="GLYCOSYLTRANSFERASE"/>
    <property type="match status" value="1"/>
</dbReference>
<dbReference type="Proteomes" id="UP000321157">
    <property type="component" value="Unassembled WGS sequence"/>
</dbReference>
<dbReference type="Pfam" id="PF13439">
    <property type="entry name" value="Glyco_transf_4"/>
    <property type="match status" value="1"/>
</dbReference>
<dbReference type="PANTHER" id="PTHR12526">
    <property type="entry name" value="GLYCOSYLTRANSFERASE"/>
    <property type="match status" value="1"/>
</dbReference>
<reference evidence="2 3" key="1">
    <citation type="submission" date="2019-07" db="EMBL/GenBank/DDBJ databases">
        <title>Whole genome shotgun sequence of Aneurinibacillus danicus NBRC 102444.</title>
        <authorList>
            <person name="Hosoyama A."/>
            <person name="Uohara A."/>
            <person name="Ohji S."/>
            <person name="Ichikawa N."/>
        </authorList>
    </citation>
    <scope>NUCLEOTIDE SEQUENCE [LARGE SCALE GENOMIC DNA]</scope>
    <source>
        <strain evidence="2 3">NBRC 102444</strain>
    </source>
</reference>
<proteinExistence type="predicted"/>
<dbReference type="SUPFAM" id="SSF53756">
    <property type="entry name" value="UDP-Glycosyltransferase/glycogen phosphorylase"/>
    <property type="match status" value="1"/>
</dbReference>
<name>A0A511V8E6_9BACL</name>
<dbReference type="RefSeq" id="WP_146810605.1">
    <property type="nucleotide sequence ID" value="NZ_BJXX01000120.1"/>
</dbReference>
<dbReference type="InterPro" id="IPR028098">
    <property type="entry name" value="Glyco_trans_4-like_N"/>
</dbReference>
<dbReference type="EMBL" id="BJXX01000120">
    <property type="protein sequence ID" value="GEN35204.1"/>
    <property type="molecule type" value="Genomic_DNA"/>
</dbReference>
<dbReference type="OrthoDB" id="179766at2"/>
<keyword evidence="3" id="KW-1185">Reference proteome</keyword>
<dbReference type="Pfam" id="PF13692">
    <property type="entry name" value="Glyco_trans_1_4"/>
    <property type="match status" value="1"/>
</dbReference>
<evidence type="ECO:0000313" key="3">
    <source>
        <dbReference type="Proteomes" id="UP000321157"/>
    </source>
</evidence>
<dbReference type="AlphaFoldDB" id="A0A511V8E6"/>
<sequence length="354" mass="40695">MRKTKSVAEIGVYPPPAGGISVHVERLCDRLEQKEIPFIIYDGNGENGEKNRAVVPIPEIEKWSWKYFFQKNEDIIHNHFLRWQIRFTLSLLKLKGKKVVHTVHSLRNDGGQLGFVQRMMVYLTGMLSDHFIAVSEEVKEKLLELRIPERKISVIPAFIPPTTDPEADLKRIPGYVLELFDRCPQTIVANGGVGNLYNGNELYGLDLCIDMFSKLARENKHLGFVYCITHVIDNDLLERYEERIAAHGLEERFLLVYEKIPFYPLIQKASLFVRPTVSDGDAISIREALYLGTPTVASDAIKRPNGVVTFVNRDAEDFIKACREVLHAPPQNLLQYKEEQEQYIEQLLEVLLYR</sequence>
<feature type="domain" description="Glycosyltransferase subfamily 4-like N-terminal" evidence="1">
    <location>
        <begin position="18"/>
        <end position="160"/>
    </location>
</feature>
<dbReference type="Gene3D" id="3.40.50.2000">
    <property type="entry name" value="Glycogen Phosphorylase B"/>
    <property type="match status" value="2"/>
</dbReference>
<dbReference type="CDD" id="cd03801">
    <property type="entry name" value="GT4_PimA-like"/>
    <property type="match status" value="1"/>
</dbReference>
<protein>
    <recommendedName>
        <fullName evidence="1">Glycosyltransferase subfamily 4-like N-terminal domain-containing protein</fullName>
    </recommendedName>
</protein>
<accession>A0A511V8E6</accession>